<evidence type="ECO:0000313" key="3">
    <source>
        <dbReference type="EMBL" id="KAK0416713.1"/>
    </source>
</evidence>
<evidence type="ECO:0000313" key="4">
    <source>
        <dbReference type="Proteomes" id="UP001175271"/>
    </source>
</evidence>
<feature type="region of interest" description="Disordered" evidence="1">
    <location>
        <begin position="307"/>
        <end position="403"/>
    </location>
</feature>
<proteinExistence type="predicted"/>
<keyword evidence="2" id="KW-0812">Transmembrane</keyword>
<feature type="compositionally biased region" description="Polar residues" evidence="1">
    <location>
        <begin position="358"/>
        <end position="370"/>
    </location>
</feature>
<evidence type="ECO:0000256" key="2">
    <source>
        <dbReference type="SAM" id="Phobius"/>
    </source>
</evidence>
<feature type="transmembrane region" description="Helical" evidence="2">
    <location>
        <begin position="18"/>
        <end position="37"/>
    </location>
</feature>
<feature type="compositionally biased region" description="Polar residues" evidence="1">
    <location>
        <begin position="262"/>
        <end position="285"/>
    </location>
</feature>
<sequence>MAGTCAVPILWLPSYTPLASAVVVVFLCILGTAIAYARRELLRKKTFYGVEDKMDDEENAGEIIGHYDDEVKIVQSAEKSGREASLVGTPTHRGEVKVMIKRRPISKLTTRLSGETITPQVVSPAGIPQFHAIIDVDRTGRGFEVVDCLTRTVADLLLNARKPLSPDLEAKIAETILSETRFTLEAMTAGYWIVHARVGTGHWKVSGHENFGLNVSEMHLRLRFNVHEPLPMLLVAFRIDVVATPHTPAAVTPSRPKKRSASLLTASTPLTNTKNSRTSAVQQSSVTGLSNVSQLGVNQIRTPDRAIHTQHTQATIKTSADWSKGKTAKSGRPVAPSTPHTPCRRPKTPTLLGAKQALTPQTTIPKSSTPVPVARTPRPQSPVHPAGFRSPVCISDTQASQPL</sequence>
<dbReference type="AlphaFoldDB" id="A0AA39I4Z7"/>
<reference evidence="3" key="1">
    <citation type="submission" date="2023-06" db="EMBL/GenBank/DDBJ databases">
        <title>Genomic analysis of the entomopathogenic nematode Steinernema hermaphroditum.</title>
        <authorList>
            <person name="Schwarz E.M."/>
            <person name="Heppert J.K."/>
            <person name="Baniya A."/>
            <person name="Schwartz H.T."/>
            <person name="Tan C.-H."/>
            <person name="Antoshechkin I."/>
            <person name="Sternberg P.W."/>
            <person name="Goodrich-Blair H."/>
            <person name="Dillman A.R."/>
        </authorList>
    </citation>
    <scope>NUCLEOTIDE SEQUENCE</scope>
    <source>
        <strain evidence="3">PS9179</strain>
        <tissue evidence="3">Whole animal</tissue>
    </source>
</reference>
<feature type="region of interest" description="Disordered" evidence="1">
    <location>
        <begin position="247"/>
        <end position="285"/>
    </location>
</feature>
<protein>
    <submittedName>
        <fullName evidence="3">Uncharacterized protein</fullName>
    </submittedName>
</protein>
<keyword evidence="2" id="KW-0472">Membrane</keyword>
<feature type="compositionally biased region" description="Polar residues" evidence="1">
    <location>
        <begin position="309"/>
        <end position="321"/>
    </location>
</feature>
<dbReference type="Proteomes" id="UP001175271">
    <property type="component" value="Unassembled WGS sequence"/>
</dbReference>
<keyword evidence="4" id="KW-1185">Reference proteome</keyword>
<gene>
    <name evidence="3" type="ORF">QR680_012643</name>
</gene>
<evidence type="ECO:0000256" key="1">
    <source>
        <dbReference type="SAM" id="MobiDB-lite"/>
    </source>
</evidence>
<keyword evidence="2" id="KW-1133">Transmembrane helix</keyword>
<dbReference type="EMBL" id="JAUCMV010000002">
    <property type="protein sequence ID" value="KAK0416713.1"/>
    <property type="molecule type" value="Genomic_DNA"/>
</dbReference>
<accession>A0AA39I4Z7</accession>
<organism evidence="3 4">
    <name type="scientific">Steinernema hermaphroditum</name>
    <dbReference type="NCBI Taxonomy" id="289476"/>
    <lineage>
        <taxon>Eukaryota</taxon>
        <taxon>Metazoa</taxon>
        <taxon>Ecdysozoa</taxon>
        <taxon>Nematoda</taxon>
        <taxon>Chromadorea</taxon>
        <taxon>Rhabditida</taxon>
        <taxon>Tylenchina</taxon>
        <taxon>Panagrolaimomorpha</taxon>
        <taxon>Strongyloidoidea</taxon>
        <taxon>Steinernematidae</taxon>
        <taxon>Steinernema</taxon>
    </lineage>
</organism>
<comment type="caution">
    <text evidence="3">The sequence shown here is derived from an EMBL/GenBank/DDBJ whole genome shotgun (WGS) entry which is preliminary data.</text>
</comment>
<name>A0AA39I4Z7_9BILA</name>